<evidence type="ECO:0000256" key="8">
    <source>
        <dbReference type="HAMAP-Rule" id="MF_00022"/>
    </source>
</evidence>
<dbReference type="InterPro" id="IPR049940">
    <property type="entry name" value="GluQ/Sye"/>
</dbReference>
<feature type="domain" description="Aminoacyl-tRNA synthetase class I anticodon-binding" evidence="10">
    <location>
        <begin position="383"/>
        <end position="453"/>
    </location>
</feature>
<protein>
    <recommendedName>
        <fullName evidence="8">Glutamate--tRNA ligase</fullName>
        <ecNumber evidence="8">6.1.1.17</ecNumber>
    </recommendedName>
    <alternativeName>
        <fullName evidence="8">Glutamyl-tRNA synthetase</fullName>
        <shortName evidence="8">GluRS</shortName>
    </alternativeName>
</protein>
<dbReference type="HAMAP" id="MF_00022">
    <property type="entry name" value="Glu_tRNA_synth_type1"/>
    <property type="match status" value="1"/>
</dbReference>
<dbReference type="RefSeq" id="WP_163073939.1">
    <property type="nucleotide sequence ID" value="NZ_CP048630.1"/>
</dbReference>
<comment type="catalytic activity">
    <reaction evidence="8">
        <text>tRNA(Glu) + L-glutamate + ATP = L-glutamyl-tRNA(Glu) + AMP + diphosphate</text>
        <dbReference type="Rhea" id="RHEA:23540"/>
        <dbReference type="Rhea" id="RHEA-COMP:9663"/>
        <dbReference type="Rhea" id="RHEA-COMP:9680"/>
        <dbReference type="ChEBI" id="CHEBI:29985"/>
        <dbReference type="ChEBI" id="CHEBI:30616"/>
        <dbReference type="ChEBI" id="CHEBI:33019"/>
        <dbReference type="ChEBI" id="CHEBI:78442"/>
        <dbReference type="ChEBI" id="CHEBI:78520"/>
        <dbReference type="ChEBI" id="CHEBI:456215"/>
        <dbReference type="EC" id="6.1.1.17"/>
    </reaction>
</comment>
<dbReference type="GO" id="GO:0005524">
    <property type="term" value="F:ATP binding"/>
    <property type="evidence" value="ECO:0007669"/>
    <property type="project" value="UniProtKB-UniRule"/>
</dbReference>
<keyword evidence="12" id="KW-1185">Reference proteome</keyword>
<organism evidence="11 12">
    <name type="scientific">Ancylobacter pratisalsi</name>
    <dbReference type="NCBI Taxonomy" id="1745854"/>
    <lineage>
        <taxon>Bacteria</taxon>
        <taxon>Pseudomonadati</taxon>
        <taxon>Pseudomonadota</taxon>
        <taxon>Alphaproteobacteria</taxon>
        <taxon>Hyphomicrobiales</taxon>
        <taxon>Xanthobacteraceae</taxon>
        <taxon>Ancylobacter</taxon>
    </lineage>
</organism>
<comment type="similarity">
    <text evidence="1 8">Belongs to the class-I aminoacyl-tRNA synthetase family. Glutamate--tRNA ligase type 1 subfamily.</text>
</comment>
<comment type="caution">
    <text evidence="8">Lacks conserved residue(s) required for the propagation of feature annotation.</text>
</comment>
<dbReference type="GO" id="GO:0005737">
    <property type="term" value="C:cytoplasm"/>
    <property type="evidence" value="ECO:0007669"/>
    <property type="project" value="UniProtKB-SubCell"/>
</dbReference>
<dbReference type="GO" id="GO:0006424">
    <property type="term" value="P:glutamyl-tRNA aminoacylation"/>
    <property type="evidence" value="ECO:0007669"/>
    <property type="project" value="UniProtKB-UniRule"/>
</dbReference>
<dbReference type="PANTHER" id="PTHR43311:SF2">
    <property type="entry name" value="GLUTAMATE--TRNA LIGASE, MITOCHONDRIAL-RELATED"/>
    <property type="match status" value="1"/>
</dbReference>
<dbReference type="Pfam" id="PF19269">
    <property type="entry name" value="Anticodon_2"/>
    <property type="match status" value="1"/>
</dbReference>
<dbReference type="PROSITE" id="PS00178">
    <property type="entry name" value="AA_TRNA_LIGASE_I"/>
    <property type="match status" value="1"/>
</dbReference>
<evidence type="ECO:0000256" key="2">
    <source>
        <dbReference type="ARBA" id="ARBA00022490"/>
    </source>
</evidence>
<dbReference type="KEGG" id="apra:G3A50_03345"/>
<evidence type="ECO:0000256" key="6">
    <source>
        <dbReference type="ARBA" id="ARBA00022917"/>
    </source>
</evidence>
<evidence type="ECO:0000256" key="7">
    <source>
        <dbReference type="ARBA" id="ARBA00023146"/>
    </source>
</evidence>
<dbReference type="PANTHER" id="PTHR43311">
    <property type="entry name" value="GLUTAMATE--TRNA LIGASE"/>
    <property type="match status" value="1"/>
</dbReference>
<dbReference type="InterPro" id="IPR020751">
    <property type="entry name" value="aa-tRNA-synth_I_codon-bd_sub2"/>
</dbReference>
<evidence type="ECO:0000259" key="9">
    <source>
        <dbReference type="Pfam" id="PF00749"/>
    </source>
</evidence>
<dbReference type="InterPro" id="IPR045462">
    <property type="entry name" value="aa-tRNA-synth_I_cd-bd"/>
</dbReference>
<dbReference type="InterPro" id="IPR020058">
    <property type="entry name" value="Glu/Gln-tRNA-synth_Ib_cat-dom"/>
</dbReference>
<dbReference type="EMBL" id="CP048630">
    <property type="protein sequence ID" value="QIB32852.1"/>
    <property type="molecule type" value="Genomic_DNA"/>
</dbReference>
<evidence type="ECO:0000256" key="4">
    <source>
        <dbReference type="ARBA" id="ARBA00022741"/>
    </source>
</evidence>
<dbReference type="PRINTS" id="PR00987">
    <property type="entry name" value="TRNASYNTHGLU"/>
</dbReference>
<dbReference type="Gene3D" id="3.40.50.620">
    <property type="entry name" value="HUPs"/>
    <property type="match status" value="1"/>
</dbReference>
<dbReference type="SUPFAM" id="SSF52374">
    <property type="entry name" value="Nucleotidylyl transferase"/>
    <property type="match status" value="1"/>
</dbReference>
<feature type="short sequence motif" description="'KMSKS' region" evidence="8">
    <location>
        <begin position="251"/>
        <end position="255"/>
    </location>
</feature>
<comment type="subunit">
    <text evidence="8">Monomer.</text>
</comment>
<gene>
    <name evidence="8" type="primary">gltX</name>
    <name evidence="11" type="ORF">G3A50_03345</name>
</gene>
<dbReference type="InterPro" id="IPR008925">
    <property type="entry name" value="aa_tRNA-synth_I_cd-bd_sf"/>
</dbReference>
<proteinExistence type="inferred from homology"/>
<feature type="binding site" evidence="8">
    <location>
        <position position="254"/>
    </location>
    <ligand>
        <name>ATP</name>
        <dbReference type="ChEBI" id="CHEBI:30616"/>
    </ligand>
</feature>
<name>A0A6P1YI59_9HYPH</name>
<evidence type="ECO:0000256" key="1">
    <source>
        <dbReference type="ARBA" id="ARBA00007894"/>
    </source>
</evidence>
<keyword evidence="3 8" id="KW-0436">Ligase</keyword>
<keyword evidence="5 8" id="KW-0067">ATP-binding</keyword>
<sequence>MNTASYTASPGIPPVLRFAPSPTGLLHVGNARTALYNALFARREGGTFILRYDDTDTARSTAAFAEAIAEDMDWLGIVPDRVEHQSARLGRYDESVERLKALGRLYRAYESEEELDAKRVSRRRRGLPPIYDRAALKLGAADHARYEAEGRRPHWRFKLIGRQATWTDLVRGEQAVDTATLSDPVLIRADGSYLYTLTSVVDDIEMGVTHVVRGEDHVTNTGVQIEIIEALGGAVPVFGHHNLLTLPSGEGLSKRLGHLSLRALREQGEEALAVASLAVLTGTSLAVEPVADLDALAAKIDFGKISRAPARFDPAELSALTAASLHQLPFGAVAERLAALGVGGGEAFWLAVRGNLVRLSDAALWWGVVSQPLEPHAAPEDAPFLAMAAELLPPEPWDEGVYPRWIAALKPASGRTGKALFHPLRLALTGAGSGPELKALLPLLGRERARARLLGERG</sequence>
<dbReference type="Pfam" id="PF00749">
    <property type="entry name" value="tRNA-synt_1c"/>
    <property type="match status" value="1"/>
</dbReference>
<evidence type="ECO:0000256" key="3">
    <source>
        <dbReference type="ARBA" id="ARBA00022598"/>
    </source>
</evidence>
<dbReference type="AlphaFoldDB" id="A0A6P1YI59"/>
<dbReference type="InterPro" id="IPR014729">
    <property type="entry name" value="Rossmann-like_a/b/a_fold"/>
</dbReference>
<comment type="subcellular location">
    <subcellularLocation>
        <location evidence="8">Cytoplasm</location>
    </subcellularLocation>
</comment>
<feature type="short sequence motif" description="'HIGH' region" evidence="8">
    <location>
        <begin position="20"/>
        <end position="30"/>
    </location>
</feature>
<feature type="domain" description="Glutamyl/glutaminyl-tRNA synthetase class Ib catalytic" evidence="9">
    <location>
        <begin position="16"/>
        <end position="285"/>
    </location>
</feature>
<evidence type="ECO:0000259" key="10">
    <source>
        <dbReference type="Pfam" id="PF19269"/>
    </source>
</evidence>
<keyword evidence="7 8" id="KW-0030">Aminoacyl-tRNA synthetase</keyword>
<dbReference type="EC" id="6.1.1.17" evidence="8"/>
<dbReference type="GO" id="GO:0000049">
    <property type="term" value="F:tRNA binding"/>
    <property type="evidence" value="ECO:0007669"/>
    <property type="project" value="InterPro"/>
</dbReference>
<keyword evidence="2 8" id="KW-0963">Cytoplasm</keyword>
<keyword evidence="6 8" id="KW-0648">Protein biosynthesis</keyword>
<dbReference type="Gene3D" id="1.10.10.350">
    <property type="match status" value="1"/>
</dbReference>
<accession>A0A6P1YI59</accession>
<dbReference type="InterPro" id="IPR000924">
    <property type="entry name" value="Glu/Gln-tRNA-synth"/>
</dbReference>
<dbReference type="SUPFAM" id="SSF48163">
    <property type="entry name" value="An anticodon-binding domain of class I aminoacyl-tRNA synthetases"/>
    <property type="match status" value="1"/>
</dbReference>
<dbReference type="Proteomes" id="UP000464751">
    <property type="component" value="Chromosome"/>
</dbReference>
<evidence type="ECO:0000313" key="12">
    <source>
        <dbReference type="Proteomes" id="UP000464751"/>
    </source>
</evidence>
<dbReference type="InterPro" id="IPR001412">
    <property type="entry name" value="aa-tRNA-synth_I_CS"/>
</dbReference>
<dbReference type="GO" id="GO:0004818">
    <property type="term" value="F:glutamate-tRNA ligase activity"/>
    <property type="evidence" value="ECO:0007669"/>
    <property type="project" value="UniProtKB-UniRule"/>
</dbReference>
<evidence type="ECO:0000313" key="11">
    <source>
        <dbReference type="EMBL" id="QIB32852.1"/>
    </source>
</evidence>
<keyword evidence="4 8" id="KW-0547">Nucleotide-binding</keyword>
<comment type="function">
    <text evidence="8">Catalyzes the attachment of glutamate to tRNA(Glu) in a two-step reaction: glutamate is first activated by ATP to form Glu-AMP and then transferred to the acceptor end of tRNA(Glu).</text>
</comment>
<reference evidence="11 12" key="1">
    <citation type="submission" date="2020-02" db="EMBL/GenBank/DDBJ databases">
        <authorList>
            <person name="Li G."/>
        </authorList>
    </citation>
    <scope>NUCLEOTIDE SEQUENCE [LARGE SCALE GENOMIC DNA]</scope>
    <source>
        <strain evidence="11 12">DSM 102029</strain>
    </source>
</reference>
<evidence type="ECO:0000256" key="5">
    <source>
        <dbReference type="ARBA" id="ARBA00022840"/>
    </source>
</evidence>
<dbReference type="InterPro" id="IPR004527">
    <property type="entry name" value="Glu-tRNA-ligase_bac/mito"/>
</dbReference>